<evidence type="ECO:0000313" key="11">
    <source>
        <dbReference type="EMBL" id="EER15442.1"/>
    </source>
</evidence>
<proteinExistence type="inferred from homology"/>
<dbReference type="GO" id="GO:0005524">
    <property type="term" value="F:ATP binding"/>
    <property type="evidence" value="ECO:0007669"/>
    <property type="project" value="UniProtKB-UniRule"/>
</dbReference>
<evidence type="ECO:0000313" key="12">
    <source>
        <dbReference type="Proteomes" id="UP000007800"/>
    </source>
</evidence>
<keyword evidence="7" id="KW-0493">Microtubule</keyword>
<dbReference type="Gene3D" id="3.40.850.10">
    <property type="entry name" value="Kinesin motor domain"/>
    <property type="match status" value="1"/>
</dbReference>
<dbReference type="EMBL" id="GG673601">
    <property type="protein sequence ID" value="EER15442.1"/>
    <property type="molecule type" value="Genomic_DNA"/>
</dbReference>
<keyword evidence="5 8" id="KW-0175">Coiled coil</keyword>
<dbReference type="GO" id="GO:0051231">
    <property type="term" value="P:spindle elongation"/>
    <property type="evidence" value="ECO:0007669"/>
    <property type="project" value="TreeGrafter"/>
</dbReference>
<evidence type="ECO:0000259" key="10">
    <source>
        <dbReference type="PROSITE" id="PS50067"/>
    </source>
</evidence>
<dbReference type="InterPro" id="IPR027417">
    <property type="entry name" value="P-loop_NTPase"/>
</dbReference>
<feature type="coiled-coil region" evidence="8">
    <location>
        <begin position="552"/>
        <end position="579"/>
    </location>
</feature>
<name>C5KJE0_PERM5</name>
<dbReference type="InterPro" id="IPR019821">
    <property type="entry name" value="Kinesin_motor_CS"/>
</dbReference>
<evidence type="ECO:0000256" key="7">
    <source>
        <dbReference type="RuleBase" id="RU000394"/>
    </source>
</evidence>
<evidence type="ECO:0000256" key="9">
    <source>
        <dbReference type="SAM" id="MobiDB-lite"/>
    </source>
</evidence>
<dbReference type="Proteomes" id="UP000007800">
    <property type="component" value="Unassembled WGS sequence"/>
</dbReference>
<evidence type="ECO:0000256" key="3">
    <source>
        <dbReference type="ARBA" id="ARBA00022741"/>
    </source>
</evidence>
<dbReference type="InParanoid" id="C5KJE0"/>
<dbReference type="GO" id="GO:0008017">
    <property type="term" value="F:microtubule binding"/>
    <property type="evidence" value="ECO:0007669"/>
    <property type="project" value="InterPro"/>
</dbReference>
<evidence type="ECO:0000256" key="1">
    <source>
        <dbReference type="ARBA" id="ARBA00004496"/>
    </source>
</evidence>
<keyword evidence="3 6" id="KW-0547">Nucleotide-binding</keyword>
<dbReference type="SUPFAM" id="SSF52540">
    <property type="entry name" value="P-loop containing nucleoside triphosphate hydrolases"/>
    <property type="match status" value="1"/>
</dbReference>
<feature type="compositionally biased region" description="Polar residues" evidence="9">
    <location>
        <begin position="132"/>
        <end position="148"/>
    </location>
</feature>
<gene>
    <name evidence="11" type="ORF">Pmar_PMAR018796</name>
</gene>
<organism evidence="12">
    <name type="scientific">Perkinsus marinus (strain ATCC 50983 / TXsc)</name>
    <dbReference type="NCBI Taxonomy" id="423536"/>
    <lineage>
        <taxon>Eukaryota</taxon>
        <taxon>Sar</taxon>
        <taxon>Alveolata</taxon>
        <taxon>Perkinsozoa</taxon>
        <taxon>Perkinsea</taxon>
        <taxon>Perkinsida</taxon>
        <taxon>Perkinsidae</taxon>
        <taxon>Perkinsus</taxon>
    </lineage>
</organism>
<keyword evidence="6 7" id="KW-0505">Motor protein</keyword>
<evidence type="ECO:0000256" key="8">
    <source>
        <dbReference type="SAM" id="Coils"/>
    </source>
</evidence>
<accession>C5KJE0</accession>
<sequence>MAVVNTISTSEQFTLLMLVKVKFLRSAGFSGCIFAYGQTGSGKTHSMFGPGLVRGGKVSDAAGSDWEGILPRAVRYLFKNIAHAAESRECALVASFAEIYLDHIRDLGLATVGAERKRPESAPTGRQHGRGSKSSLVSDARPSSATGFSFKSPIRADLEWESQSLEIHETPTGQVFVKDLTLIPIRSVEEVLDIVRRGSALRATHETAINAVSSRSHTIFSLNFVTRESHAVGRKGEVISGVLNFVDLAGSERPARSGNEGKRFQEAVVVNSSLSALSKVILALVIHSRGGGKHQREHCYVPYRDSKLTRLLSSALGGNSFTTLLCTINPTMSMYQESLNALQFADRCKNVCNRPIVGYSSIGGELQDLTVRRLLQEIAELKTQLALSANSGLEERVALVTVGQNTDGKSGKYVEEADAIGNEAEGLRVQCDVERQKAKKAGERAEELKCRWQRSKEEQLGEEEAMRREKLEFMEKCRERELRAAREAEEAREERKKSEKEMGGRIARLEELMRDAFLSSHQNELTGKLSGLVEQLRKIQSSYRDSVRSSLYRAEERRVRQLGEQRVAYEEALRSKEMQWRYWQADMDARMGKMKRAFLRYRTEKESAMEQCREELVRLYSVNRSLCGVVADLEEGRYAVKFSSGIKKAVLPDGVVKEVVTARSSLDEERFPILFEETRRLQRALRRYSSEQKLTPHGGT</sequence>
<dbReference type="GO" id="GO:0005875">
    <property type="term" value="C:microtubule associated complex"/>
    <property type="evidence" value="ECO:0007669"/>
    <property type="project" value="TreeGrafter"/>
</dbReference>
<evidence type="ECO:0000256" key="4">
    <source>
        <dbReference type="ARBA" id="ARBA00022840"/>
    </source>
</evidence>
<evidence type="ECO:0000256" key="2">
    <source>
        <dbReference type="ARBA" id="ARBA00022490"/>
    </source>
</evidence>
<reference evidence="11 12" key="1">
    <citation type="submission" date="2008-07" db="EMBL/GenBank/DDBJ databases">
        <authorList>
            <person name="El-Sayed N."/>
            <person name="Caler E."/>
            <person name="Inman J."/>
            <person name="Amedeo P."/>
            <person name="Hass B."/>
            <person name="Wortman J."/>
        </authorList>
    </citation>
    <scope>NUCLEOTIDE SEQUENCE [LARGE SCALE GENOMIC DNA]</scope>
    <source>
        <strain evidence="12">ATCC 50983 / TXsc</strain>
    </source>
</reference>
<dbReference type="InterPro" id="IPR036961">
    <property type="entry name" value="Kinesin_motor_dom_sf"/>
</dbReference>
<comment type="similarity">
    <text evidence="6 7">Belongs to the TRAFAC class myosin-kinesin ATPase superfamily. Kinesin family.</text>
</comment>
<dbReference type="GeneID" id="9046185"/>
<dbReference type="InterPro" id="IPR027640">
    <property type="entry name" value="Kinesin-like_fam"/>
</dbReference>
<dbReference type="OrthoDB" id="448977at2759"/>
<protein>
    <recommendedName>
        <fullName evidence="7">Kinesin-like protein</fullName>
    </recommendedName>
</protein>
<dbReference type="Pfam" id="PF00225">
    <property type="entry name" value="Kinesin"/>
    <property type="match status" value="1"/>
</dbReference>
<keyword evidence="4 6" id="KW-0067">ATP-binding</keyword>
<evidence type="ECO:0000256" key="6">
    <source>
        <dbReference type="PROSITE-ProRule" id="PRU00283"/>
    </source>
</evidence>
<feature type="coiled-coil region" evidence="8">
    <location>
        <begin position="431"/>
        <end position="501"/>
    </location>
</feature>
<dbReference type="OMA" id="MEQCREE"/>
<comment type="subcellular location">
    <subcellularLocation>
        <location evidence="1">Cytoplasm</location>
    </subcellularLocation>
</comment>
<dbReference type="RefSeq" id="XP_002783646.1">
    <property type="nucleotide sequence ID" value="XM_002783600.1"/>
</dbReference>
<dbReference type="GO" id="GO:0005874">
    <property type="term" value="C:microtubule"/>
    <property type="evidence" value="ECO:0007669"/>
    <property type="project" value="UniProtKB-KW"/>
</dbReference>
<keyword evidence="2" id="KW-0963">Cytoplasm</keyword>
<dbReference type="PANTHER" id="PTHR47969">
    <property type="entry name" value="CHROMOSOME-ASSOCIATED KINESIN KIF4A-RELATED"/>
    <property type="match status" value="1"/>
</dbReference>
<dbReference type="SMART" id="SM00129">
    <property type="entry name" value="KISc"/>
    <property type="match status" value="1"/>
</dbReference>
<dbReference type="InterPro" id="IPR001752">
    <property type="entry name" value="Kinesin_motor_dom"/>
</dbReference>
<dbReference type="AlphaFoldDB" id="C5KJE0"/>
<keyword evidence="12" id="KW-1185">Reference proteome</keyword>
<dbReference type="PROSITE" id="PS50067">
    <property type="entry name" value="KINESIN_MOTOR_2"/>
    <property type="match status" value="1"/>
</dbReference>
<dbReference type="GO" id="GO:0007052">
    <property type="term" value="P:mitotic spindle organization"/>
    <property type="evidence" value="ECO:0007669"/>
    <property type="project" value="TreeGrafter"/>
</dbReference>
<dbReference type="GO" id="GO:0005737">
    <property type="term" value="C:cytoplasm"/>
    <property type="evidence" value="ECO:0007669"/>
    <property type="project" value="UniProtKB-SubCell"/>
</dbReference>
<dbReference type="GO" id="GO:0007018">
    <property type="term" value="P:microtubule-based movement"/>
    <property type="evidence" value="ECO:0007669"/>
    <property type="project" value="InterPro"/>
</dbReference>
<dbReference type="PANTHER" id="PTHR47969:SF15">
    <property type="entry name" value="CHROMOSOME-ASSOCIATED KINESIN KIF4A-RELATED"/>
    <property type="match status" value="1"/>
</dbReference>
<feature type="binding site" evidence="6">
    <location>
        <begin position="37"/>
        <end position="44"/>
    </location>
    <ligand>
        <name>ATP</name>
        <dbReference type="ChEBI" id="CHEBI:30616"/>
    </ligand>
</feature>
<evidence type="ECO:0000256" key="5">
    <source>
        <dbReference type="ARBA" id="ARBA00023054"/>
    </source>
</evidence>
<dbReference type="GO" id="GO:0003777">
    <property type="term" value="F:microtubule motor activity"/>
    <property type="evidence" value="ECO:0007669"/>
    <property type="project" value="InterPro"/>
</dbReference>
<dbReference type="PROSITE" id="PS00411">
    <property type="entry name" value="KINESIN_MOTOR_1"/>
    <property type="match status" value="1"/>
</dbReference>
<dbReference type="PRINTS" id="PR00380">
    <property type="entry name" value="KINESINHEAVY"/>
</dbReference>
<feature type="region of interest" description="Disordered" evidence="9">
    <location>
        <begin position="115"/>
        <end position="148"/>
    </location>
</feature>
<feature type="domain" description="Kinesin motor" evidence="10">
    <location>
        <begin position="1"/>
        <end position="351"/>
    </location>
</feature>